<dbReference type="PROSITE" id="PS50082">
    <property type="entry name" value="WD_REPEATS_2"/>
    <property type="match status" value="2"/>
</dbReference>
<evidence type="ECO:0000256" key="1">
    <source>
        <dbReference type="ARBA" id="ARBA00012513"/>
    </source>
</evidence>
<dbReference type="PROSITE" id="PS50294">
    <property type="entry name" value="WD_REPEATS_REGION"/>
    <property type="match status" value="1"/>
</dbReference>
<dbReference type="InterPro" id="IPR011009">
    <property type="entry name" value="Kinase-like_dom_sf"/>
</dbReference>
<dbReference type="Pfam" id="PF00069">
    <property type="entry name" value="Pkinase"/>
    <property type="match status" value="1"/>
</dbReference>
<feature type="region of interest" description="Disordered" evidence="11">
    <location>
        <begin position="215"/>
        <end position="247"/>
    </location>
</feature>
<dbReference type="InterPro" id="IPR045162">
    <property type="entry name" value="Vps15-like"/>
</dbReference>
<dbReference type="Proteomes" id="UP000027361">
    <property type="component" value="Unassembled WGS sequence"/>
</dbReference>
<dbReference type="Gene3D" id="1.10.510.10">
    <property type="entry name" value="Transferase(Phosphotransferase) domain 1"/>
    <property type="match status" value="1"/>
</dbReference>
<dbReference type="GO" id="GO:0005770">
    <property type="term" value="C:late endosome"/>
    <property type="evidence" value="ECO:0007669"/>
    <property type="project" value="TreeGrafter"/>
</dbReference>
<keyword evidence="14" id="KW-1185">Reference proteome</keyword>
<dbReference type="GO" id="GO:0071561">
    <property type="term" value="C:nucleus-vacuole junction"/>
    <property type="evidence" value="ECO:0007669"/>
    <property type="project" value="TreeGrafter"/>
</dbReference>
<keyword evidence="6" id="KW-0547">Nucleotide-binding</keyword>
<dbReference type="GO" id="GO:0016236">
    <property type="term" value="P:macroautophagy"/>
    <property type="evidence" value="ECO:0007669"/>
    <property type="project" value="InterPro"/>
</dbReference>
<keyword evidence="4" id="KW-0808">Transferase</keyword>
<dbReference type="GO" id="GO:0006623">
    <property type="term" value="P:protein targeting to vacuole"/>
    <property type="evidence" value="ECO:0007669"/>
    <property type="project" value="TreeGrafter"/>
</dbReference>
<dbReference type="Pfam" id="PF00400">
    <property type="entry name" value="WD40"/>
    <property type="match status" value="2"/>
</dbReference>
<dbReference type="InterPro" id="IPR036322">
    <property type="entry name" value="WD40_repeat_dom_sf"/>
</dbReference>
<feature type="region of interest" description="Disordered" evidence="11">
    <location>
        <begin position="402"/>
        <end position="421"/>
    </location>
</feature>
<evidence type="ECO:0000256" key="10">
    <source>
        <dbReference type="PROSITE-ProRule" id="PRU00221"/>
    </source>
</evidence>
<dbReference type="InterPro" id="IPR008271">
    <property type="entry name" value="Ser/Thr_kinase_AS"/>
</dbReference>
<keyword evidence="3 10" id="KW-0853">WD repeat</keyword>
<feature type="domain" description="Protein kinase" evidence="12">
    <location>
        <begin position="25"/>
        <end position="362"/>
    </location>
</feature>
<evidence type="ECO:0000256" key="5">
    <source>
        <dbReference type="ARBA" id="ARBA00022737"/>
    </source>
</evidence>
<evidence type="ECO:0000256" key="7">
    <source>
        <dbReference type="ARBA" id="ARBA00022777"/>
    </source>
</evidence>
<dbReference type="PROSITE" id="PS50011">
    <property type="entry name" value="PROTEIN_KINASE_DOM"/>
    <property type="match status" value="1"/>
</dbReference>
<feature type="repeat" description="WD" evidence="10">
    <location>
        <begin position="1245"/>
        <end position="1286"/>
    </location>
</feature>
<dbReference type="PANTHER" id="PTHR17583">
    <property type="entry name" value="PHOSPHOINOSITIDE 3-KINASE REGULATORY SUBUNIT 4"/>
    <property type="match status" value="1"/>
</dbReference>
<name>A0A066VUM3_TILAU</name>
<feature type="compositionally biased region" description="Low complexity" evidence="11">
    <location>
        <begin position="225"/>
        <end position="247"/>
    </location>
</feature>
<dbReference type="PROSITE" id="PS50077">
    <property type="entry name" value="HEAT_REPEAT"/>
    <property type="match status" value="1"/>
</dbReference>
<evidence type="ECO:0000256" key="6">
    <source>
        <dbReference type="ARBA" id="ARBA00022741"/>
    </source>
</evidence>
<evidence type="ECO:0000256" key="11">
    <source>
        <dbReference type="SAM" id="MobiDB-lite"/>
    </source>
</evidence>
<keyword evidence="7" id="KW-0418">Kinase</keyword>
<dbReference type="OMA" id="ATNTCRI"/>
<feature type="repeat" description="WD" evidence="10">
    <location>
        <begin position="1197"/>
        <end position="1238"/>
    </location>
</feature>
<protein>
    <recommendedName>
        <fullName evidence="1">non-specific serine/threonine protein kinase</fullName>
        <ecNumber evidence="1">2.7.11.1</ecNumber>
    </recommendedName>
</protein>
<dbReference type="EMBL" id="JMSN01000056">
    <property type="protein sequence ID" value="KDN43973.1"/>
    <property type="molecule type" value="Genomic_DNA"/>
</dbReference>
<dbReference type="GO" id="GO:0034272">
    <property type="term" value="C:phosphatidylinositol 3-kinase complex, class III, type II"/>
    <property type="evidence" value="ECO:0007669"/>
    <property type="project" value="TreeGrafter"/>
</dbReference>
<feature type="region of interest" description="Disordered" evidence="11">
    <location>
        <begin position="1452"/>
        <end position="1477"/>
    </location>
</feature>
<dbReference type="Pfam" id="PF22956">
    <property type="entry name" value="VPS15-like_hel"/>
    <property type="match status" value="1"/>
</dbReference>
<reference evidence="13 14" key="1">
    <citation type="submission" date="2014-05" db="EMBL/GenBank/DDBJ databases">
        <title>Draft genome sequence of a rare smut relative, Tilletiaria anomala UBC 951.</title>
        <authorList>
            <consortium name="DOE Joint Genome Institute"/>
            <person name="Toome M."/>
            <person name="Kuo A."/>
            <person name="Henrissat B."/>
            <person name="Lipzen A."/>
            <person name="Tritt A."/>
            <person name="Yoshinaga Y."/>
            <person name="Zane M."/>
            <person name="Barry K."/>
            <person name="Grigoriev I.V."/>
            <person name="Spatafora J.W."/>
            <person name="Aimea M.C."/>
        </authorList>
    </citation>
    <scope>NUCLEOTIDE SEQUENCE [LARGE SCALE GENOMIC DNA]</scope>
    <source>
        <strain evidence="13 14">UBC 951</strain>
    </source>
</reference>
<organism evidence="13 14">
    <name type="scientific">Tilletiaria anomala (strain ATCC 24038 / CBS 436.72 / UBC 951)</name>
    <dbReference type="NCBI Taxonomy" id="1037660"/>
    <lineage>
        <taxon>Eukaryota</taxon>
        <taxon>Fungi</taxon>
        <taxon>Dikarya</taxon>
        <taxon>Basidiomycota</taxon>
        <taxon>Ustilaginomycotina</taxon>
        <taxon>Exobasidiomycetes</taxon>
        <taxon>Georgefischeriales</taxon>
        <taxon>Tilletiariaceae</taxon>
        <taxon>Tilletiaria</taxon>
    </lineage>
</organism>
<evidence type="ECO:0000313" key="13">
    <source>
        <dbReference type="EMBL" id="KDN43973.1"/>
    </source>
</evidence>
<dbReference type="InterPro" id="IPR055231">
    <property type="entry name" value="2AA_helical"/>
</dbReference>
<dbReference type="SUPFAM" id="SSF56112">
    <property type="entry name" value="Protein kinase-like (PK-like)"/>
    <property type="match status" value="1"/>
</dbReference>
<dbReference type="GO" id="GO:0045324">
    <property type="term" value="P:late endosome to vacuole transport"/>
    <property type="evidence" value="ECO:0007669"/>
    <property type="project" value="InterPro"/>
</dbReference>
<dbReference type="EC" id="2.7.11.1" evidence="1"/>
<dbReference type="PROSITE" id="PS00108">
    <property type="entry name" value="PROTEIN_KINASE_ST"/>
    <property type="match status" value="1"/>
</dbReference>
<dbReference type="InterPro" id="IPR000719">
    <property type="entry name" value="Prot_kinase_dom"/>
</dbReference>
<dbReference type="SMART" id="SM00320">
    <property type="entry name" value="WD40"/>
    <property type="match status" value="5"/>
</dbReference>
<dbReference type="GO" id="GO:0034271">
    <property type="term" value="C:phosphatidylinositol 3-kinase complex, class III, type I"/>
    <property type="evidence" value="ECO:0007669"/>
    <property type="project" value="TreeGrafter"/>
</dbReference>
<feature type="region of interest" description="Disordered" evidence="11">
    <location>
        <begin position="1163"/>
        <end position="1188"/>
    </location>
</feature>
<dbReference type="GeneID" id="25266565"/>
<dbReference type="FunCoup" id="A0A066VUM3">
    <property type="interactions" value="288"/>
</dbReference>
<proteinExistence type="predicted"/>
<dbReference type="InParanoid" id="A0A066VUM3"/>
<dbReference type="InterPro" id="IPR011989">
    <property type="entry name" value="ARM-like"/>
</dbReference>
<dbReference type="SUPFAM" id="SSF50978">
    <property type="entry name" value="WD40 repeat-like"/>
    <property type="match status" value="1"/>
</dbReference>
<comment type="caution">
    <text evidence="13">The sequence shown here is derived from an EMBL/GenBank/DDBJ whole genome shotgun (WGS) entry which is preliminary data.</text>
</comment>
<dbReference type="InterPro" id="IPR016024">
    <property type="entry name" value="ARM-type_fold"/>
</dbReference>
<evidence type="ECO:0000256" key="4">
    <source>
        <dbReference type="ARBA" id="ARBA00022679"/>
    </source>
</evidence>
<dbReference type="Gene3D" id="1.25.10.10">
    <property type="entry name" value="Leucine-rich Repeat Variant"/>
    <property type="match status" value="2"/>
</dbReference>
<gene>
    <name evidence="13" type="ORF">K437DRAFT_274746</name>
</gene>
<dbReference type="SMART" id="SM00220">
    <property type="entry name" value="S_TKc"/>
    <property type="match status" value="1"/>
</dbReference>
<dbReference type="InterPro" id="IPR021133">
    <property type="entry name" value="HEAT_type_2"/>
</dbReference>
<dbReference type="PANTHER" id="PTHR17583:SF0">
    <property type="entry name" value="PHOSPHOINOSITIDE 3-KINASE REGULATORY SUBUNIT 4"/>
    <property type="match status" value="1"/>
</dbReference>
<keyword evidence="8" id="KW-0067">ATP-binding</keyword>
<evidence type="ECO:0000313" key="14">
    <source>
        <dbReference type="Proteomes" id="UP000027361"/>
    </source>
</evidence>
<dbReference type="STRING" id="1037660.A0A066VUM3"/>
<dbReference type="InterPro" id="IPR001680">
    <property type="entry name" value="WD40_rpt"/>
</dbReference>
<dbReference type="HOGENOM" id="CLU_001696_0_1_1"/>
<dbReference type="InterPro" id="IPR015943">
    <property type="entry name" value="WD40/YVTN_repeat-like_dom_sf"/>
</dbReference>
<evidence type="ECO:0000256" key="3">
    <source>
        <dbReference type="ARBA" id="ARBA00022574"/>
    </source>
</evidence>
<dbReference type="GO" id="GO:0005524">
    <property type="term" value="F:ATP binding"/>
    <property type="evidence" value="ECO:0007669"/>
    <property type="project" value="UniProtKB-KW"/>
</dbReference>
<sequence length="1669" mass="183423">MGNAASTNTRLAGFSNLVGELGNDVQYERSMGDSRFLKAIKARHSSGPLVVKTFYKPPEADAGLSLDDLVRRLKQERMRLADAPNVLAYQTVVETDNAGYLIRQWLASSLYDRISTRPFLSVIEKKWLSFQLLQGMATATARDVPHGDLKSENILVTSSLVLYISDFASSIKPTYLPLDDPDDFGVFFDTSGRRSCYLAPERFFESTSKIARDRAAQRTAGQKRASAAATAGATAPTAPSTSPNWSATMTDPYNIILGNGGQTRREGNVTEQMDLFAAGCVIAELWRDGSPTFTLSQLFQYLRGALDIEPVLAHIPDTHVRSMVHTMLSVNPRERGTFAGHLRQQRNAAFPELFYEFYYPYLTSLQRSSAVPAQVPSSAAKPTLEAAAVGYASIKAAVTTATQEGEAESEQSSRRTGYAPATAFLHSESDERLERLYEDWSVIVEKLIDQDMEAHGGQRWSSAEAQLSNPSHFDDPRRIADSVYPVALHIPGVPPQSLRVRVKSPIHDGPALILLSIILSNLRNASRPSIRKQALEMGMHLANGHLTDLTKLDRLLPYIIALFDDPSPPVRVAACCAATQVLMLVDSVNAANATIFSEYIVPHFRHLASDPSVLVRTAYAASLAHLCNAAKDHVARLQSEEQESHSASRILGADADLHDSQLKILHNFFQVEVVSLLTDPSTNVKLTLLADIDKLTTYFGAVVTNDILLSHMITYLNDNDWRLRESFFEAILHVGTIATSGSLENYILPLMLQALSDEEEAVVQRVLDGLIGLMSIRKLPDANIYEIIESTVGFLCHPNLWLRYQGASLLVACMHRMHETERWAFAYPHLRPLLSADVPDLMEISLLEVLKPPLSRLVFNSAVSWAAKVPSSLFWKFPENAKRVWPIDNALGTQGLALMAGCRGSSIPPLQMPRNEEDDGQMDRLRAIGMSKDDEIKLVALRSVVRRLAKQGSAQLKAVTMIEGSTPAPLISERYGVAKLDGVNSQNIFFNSKVTARQVPGSRSEEASVVSRSLASDNAGSFARQLARKRIAGRLASETSHLDSDDARRQRLQIFLNPDVMLSNEGPKTGDARSETTVTHHVGSQTPQTASVPGRSDGLLHVESSIQGSSDAIDAAEAKSRQLAAEEDPVFSTYDGKDPYLRAHLEFMHQHRSRMRASINNMKRVQGSRAKPRLSDGSSRYGAPSNTRPDGKLVAYFNEHTKPITVIVVSPDQVFFVTASEDSTLRVWDTARLERNVTSRSRAQYTGHNGGVTACIALSQPRCFASTSKDGSLHVWRIEITNSAQSMPKYASRPKLVSNFQYSDPSEYATCIFESTHECAAALVMGTSRGRITVVDLRTMQVLRTFRNPVHTGAITSTCEDPQRQWLLNSTESGHLCLWDMRFGLLIRTWPVLDESQRAYYRITRCTNHPRPDQQNVVLVGISSLGLRPPTAISASMVEIWDIQSATKLSSFEARSNEHSARPSRTASPAPPRHDVVNTQPTASQAIEALLSGTAAGMQSEDPGSSLLSLNPIPDTLALLASIDGYRSSAAAVQGLDRDWVDAGVVARGAGLSSATSAGWLLTAGRDRTIRWWDLGKVERSKTVAPAIGKDDFQSRKINDGCTEYIQVTHPAVKPTRSQRSLLLAPTQARDSSEAMSTHRDAITALGVLETPFRCIIAGDRSGRIMIWE</sequence>
<dbReference type="RefSeq" id="XP_013242594.1">
    <property type="nucleotide sequence ID" value="XM_013387140.1"/>
</dbReference>
<feature type="repeat" description="HEAT" evidence="9">
    <location>
        <begin position="555"/>
        <end position="592"/>
    </location>
</feature>
<keyword evidence="2" id="KW-0723">Serine/threonine-protein kinase</keyword>
<dbReference type="GO" id="GO:0004674">
    <property type="term" value="F:protein serine/threonine kinase activity"/>
    <property type="evidence" value="ECO:0007669"/>
    <property type="project" value="UniProtKB-KW"/>
</dbReference>
<dbReference type="SUPFAM" id="SSF48371">
    <property type="entry name" value="ARM repeat"/>
    <property type="match status" value="1"/>
</dbReference>
<evidence type="ECO:0000259" key="12">
    <source>
        <dbReference type="PROSITE" id="PS50011"/>
    </source>
</evidence>
<evidence type="ECO:0000256" key="2">
    <source>
        <dbReference type="ARBA" id="ARBA00022527"/>
    </source>
</evidence>
<evidence type="ECO:0000256" key="9">
    <source>
        <dbReference type="PROSITE-ProRule" id="PRU00103"/>
    </source>
</evidence>
<evidence type="ECO:0000256" key="8">
    <source>
        <dbReference type="ARBA" id="ARBA00022840"/>
    </source>
</evidence>
<keyword evidence="5" id="KW-0677">Repeat</keyword>
<accession>A0A066VUM3</accession>
<dbReference type="OrthoDB" id="242910at2759"/>
<dbReference type="CDD" id="cd13980">
    <property type="entry name" value="STKc_Vps15"/>
    <property type="match status" value="1"/>
</dbReference>
<dbReference type="Gene3D" id="2.130.10.10">
    <property type="entry name" value="YVTN repeat-like/Quinoprotein amine dehydrogenase"/>
    <property type="match status" value="2"/>
</dbReference>